<organism evidence="5">
    <name type="scientific">Arcella intermedia</name>
    <dbReference type="NCBI Taxonomy" id="1963864"/>
    <lineage>
        <taxon>Eukaryota</taxon>
        <taxon>Amoebozoa</taxon>
        <taxon>Tubulinea</taxon>
        <taxon>Elardia</taxon>
        <taxon>Arcellinida</taxon>
        <taxon>Sphaerothecina</taxon>
        <taxon>Arcellidae</taxon>
        <taxon>Arcella</taxon>
    </lineage>
</organism>
<accession>A0A6B2L088</accession>
<evidence type="ECO:0000256" key="3">
    <source>
        <dbReference type="SAM" id="MobiDB-lite"/>
    </source>
</evidence>
<dbReference type="InterPro" id="IPR008936">
    <property type="entry name" value="Rho_GTPase_activation_prot"/>
</dbReference>
<dbReference type="EMBL" id="GIBP01001455">
    <property type="protein sequence ID" value="NDV30424.1"/>
    <property type="molecule type" value="Transcribed_RNA"/>
</dbReference>
<dbReference type="SMART" id="SM00324">
    <property type="entry name" value="RhoGAP"/>
    <property type="match status" value="1"/>
</dbReference>
<dbReference type="SUPFAM" id="SSF48350">
    <property type="entry name" value="GTPase activation domain, GAP"/>
    <property type="match status" value="1"/>
</dbReference>
<dbReference type="InterPro" id="IPR000198">
    <property type="entry name" value="RhoGAP_dom"/>
</dbReference>
<dbReference type="GO" id="GO:0005096">
    <property type="term" value="F:GTPase activator activity"/>
    <property type="evidence" value="ECO:0007669"/>
    <property type="project" value="UniProtKB-KW"/>
</dbReference>
<sequence>MKVTKGPALRFDIFLHLIKWIEEKAIETEGIFRLSGSDKEVKALYMQFSDPTKVPTIDDESDPHVVSGALKLYLRDTSTTLIPAQSYTSWVESYAKEVGLQENAAQIRKAIDSLPSTHRNILVILMGFLHRVSLHRDTNKMTPSNLGIVFGPTIVIDNVNTTVGANNLNVAAKESAIVEFLIENFYQIFDRNEEYKVKELEEAINKKNAEEKKKLKAFTVFFPGGKKTVPYEAYSNKKLRPLIEKICIASSLSFTEYSLSDEHGNEINLDTELKDISGMSVTMRVKEERRNRRSMIITKTEVDMAMEKLEKLEKINELKVSPISKSPKTRSVKTPKKDSSSVEATTTQASKTKTFIASSTLKMDRKSSKVGLASSLNEADMVPDVVKKFEAKLDEQTKKIEELTEKVLALEALNKSKNDKLNETFNIVKRLEQQNILLMKRLDIKVTEVDKRQQFSKATTKNFYNSPHEKSEEDPTKEKLSPSKSLLFTSAPEVPVIEGSESETRTENVEEKNSDEPEKERPGTGNNVSGTVFQFSTKDCDKQDGEEQTESEEDASSN</sequence>
<dbReference type="CDD" id="cd00159">
    <property type="entry name" value="RhoGAP"/>
    <property type="match status" value="1"/>
</dbReference>
<dbReference type="PROSITE" id="PS50238">
    <property type="entry name" value="RHOGAP"/>
    <property type="match status" value="1"/>
</dbReference>
<feature type="compositionally biased region" description="Acidic residues" evidence="3">
    <location>
        <begin position="546"/>
        <end position="558"/>
    </location>
</feature>
<evidence type="ECO:0000256" key="1">
    <source>
        <dbReference type="ARBA" id="ARBA00022468"/>
    </source>
</evidence>
<feature type="compositionally biased region" description="Polar residues" evidence="3">
    <location>
        <begin position="524"/>
        <end position="537"/>
    </location>
</feature>
<feature type="compositionally biased region" description="Basic and acidic residues" evidence="3">
    <location>
        <begin position="467"/>
        <end position="481"/>
    </location>
</feature>
<dbReference type="Gene3D" id="1.10.555.10">
    <property type="entry name" value="Rho GTPase activation protein"/>
    <property type="match status" value="1"/>
</dbReference>
<dbReference type="InterPro" id="IPR051025">
    <property type="entry name" value="RhoGAP"/>
</dbReference>
<evidence type="ECO:0000256" key="2">
    <source>
        <dbReference type="SAM" id="Coils"/>
    </source>
</evidence>
<protein>
    <recommendedName>
        <fullName evidence="4">Rho-GAP domain-containing protein</fullName>
    </recommendedName>
</protein>
<dbReference type="PANTHER" id="PTHR15228">
    <property type="entry name" value="SPERMATHECAL PHYSIOLOGY VARIANT"/>
    <property type="match status" value="1"/>
</dbReference>
<evidence type="ECO:0000259" key="4">
    <source>
        <dbReference type="PROSITE" id="PS50238"/>
    </source>
</evidence>
<dbReference type="AlphaFoldDB" id="A0A6B2L088"/>
<dbReference type="PANTHER" id="PTHR15228:SF25">
    <property type="entry name" value="F-BAR DOMAIN-CONTAINING PROTEIN"/>
    <property type="match status" value="1"/>
</dbReference>
<name>A0A6B2L088_9EUKA</name>
<feature type="region of interest" description="Disordered" evidence="3">
    <location>
        <begin position="458"/>
        <end position="558"/>
    </location>
</feature>
<keyword evidence="2" id="KW-0175">Coiled coil</keyword>
<keyword evidence="1" id="KW-0343">GTPase activation</keyword>
<feature type="compositionally biased region" description="Basic and acidic residues" evidence="3">
    <location>
        <begin position="502"/>
        <end position="522"/>
    </location>
</feature>
<proteinExistence type="predicted"/>
<evidence type="ECO:0000313" key="5">
    <source>
        <dbReference type="EMBL" id="NDV30424.1"/>
    </source>
</evidence>
<feature type="coiled-coil region" evidence="2">
    <location>
        <begin position="386"/>
        <end position="434"/>
    </location>
</feature>
<feature type="coiled-coil region" evidence="2">
    <location>
        <begin position="190"/>
        <end position="217"/>
    </location>
</feature>
<reference evidence="5" key="1">
    <citation type="journal article" date="2020" name="J. Eukaryot. Microbiol.">
        <title>De novo Sequencing, Assembly and Annotation of the Transcriptome for the Free-Living Testate Amoeba Arcella intermedia.</title>
        <authorList>
            <person name="Ribeiro G.M."/>
            <person name="Porfirio-Sousa A.L."/>
            <person name="Maurer-Alcala X.X."/>
            <person name="Katz L.A."/>
            <person name="Lahr D.J.G."/>
        </authorList>
    </citation>
    <scope>NUCLEOTIDE SEQUENCE</scope>
</reference>
<dbReference type="GO" id="GO:0007165">
    <property type="term" value="P:signal transduction"/>
    <property type="evidence" value="ECO:0007669"/>
    <property type="project" value="InterPro"/>
</dbReference>
<feature type="domain" description="Rho-GAP" evidence="4">
    <location>
        <begin position="1"/>
        <end position="189"/>
    </location>
</feature>
<dbReference type="Pfam" id="PF00620">
    <property type="entry name" value="RhoGAP"/>
    <property type="match status" value="1"/>
</dbReference>
<feature type="region of interest" description="Disordered" evidence="3">
    <location>
        <begin position="325"/>
        <end position="348"/>
    </location>
</feature>